<evidence type="ECO:0000256" key="5">
    <source>
        <dbReference type="ARBA" id="ARBA00022989"/>
    </source>
</evidence>
<dbReference type="OrthoDB" id="8417460at2"/>
<accession>D7CRC7</accession>
<gene>
    <name evidence="9" type="ordered locus">Trad_2101</name>
</gene>
<reference evidence="10" key="1">
    <citation type="submission" date="2010-05" db="EMBL/GenBank/DDBJ databases">
        <title>The complete genome of Truepera radiovictris DSM 17093.</title>
        <authorList>
            <consortium name="US DOE Joint Genome Institute (JGI-PGF)"/>
            <person name="Lucas S."/>
            <person name="Copeland A."/>
            <person name="Lapidus A."/>
            <person name="Glavina del Rio T."/>
            <person name="Dalin E."/>
            <person name="Tice H."/>
            <person name="Bruce D."/>
            <person name="Goodwin L."/>
            <person name="Pitluck S."/>
            <person name="Kyrpides N."/>
            <person name="Mavromatis K."/>
            <person name="Ovchinnikova G."/>
            <person name="Munk A.C."/>
            <person name="Detter J.C."/>
            <person name="Han C."/>
            <person name="Tapia R."/>
            <person name="Land M."/>
            <person name="Hauser L."/>
            <person name="Markowitz V."/>
            <person name="Cheng J.-F."/>
            <person name="Hugenholtz P."/>
            <person name="Woyke T."/>
            <person name="Wu D."/>
            <person name="Tindall B."/>
            <person name="Pomrenke H.G."/>
            <person name="Brambilla E."/>
            <person name="Klenk H.-P."/>
            <person name="Eisen J.A."/>
        </authorList>
    </citation>
    <scope>NUCLEOTIDE SEQUENCE [LARGE SCALE GENOMIC DNA]</scope>
    <source>
        <strain evidence="10">DSM 17093 / CIP 108686 / LMG 22925 / RQ-24</strain>
    </source>
</reference>
<keyword evidence="2 7" id="KW-0813">Transport</keyword>
<keyword evidence="6 7" id="KW-0472">Membrane</keyword>
<dbReference type="AlphaFoldDB" id="D7CRC7"/>
<dbReference type="GO" id="GO:0055085">
    <property type="term" value="P:transmembrane transport"/>
    <property type="evidence" value="ECO:0007669"/>
    <property type="project" value="InterPro"/>
</dbReference>
<evidence type="ECO:0000313" key="9">
    <source>
        <dbReference type="EMBL" id="ADI15215.1"/>
    </source>
</evidence>
<protein>
    <submittedName>
        <fullName evidence="9">Binding-protein-dependent transport systems inner membrane component</fullName>
    </submittedName>
</protein>
<feature type="transmembrane region" description="Helical" evidence="7">
    <location>
        <begin position="238"/>
        <end position="261"/>
    </location>
</feature>
<dbReference type="PANTHER" id="PTHR30193:SF37">
    <property type="entry name" value="INNER MEMBRANE ABC TRANSPORTER PERMEASE PROTEIN YCJO"/>
    <property type="match status" value="1"/>
</dbReference>
<dbReference type="InterPro" id="IPR035906">
    <property type="entry name" value="MetI-like_sf"/>
</dbReference>
<name>D7CRC7_TRURR</name>
<evidence type="ECO:0000256" key="1">
    <source>
        <dbReference type="ARBA" id="ARBA00004651"/>
    </source>
</evidence>
<dbReference type="RefSeq" id="WP_013178579.1">
    <property type="nucleotide sequence ID" value="NC_014221.1"/>
</dbReference>
<organism evidence="9 10">
    <name type="scientific">Truepera radiovictrix (strain DSM 17093 / CIP 108686 / LMG 22925 / RQ-24)</name>
    <dbReference type="NCBI Taxonomy" id="649638"/>
    <lineage>
        <taxon>Bacteria</taxon>
        <taxon>Thermotogati</taxon>
        <taxon>Deinococcota</taxon>
        <taxon>Deinococci</taxon>
        <taxon>Trueperales</taxon>
        <taxon>Trueperaceae</taxon>
        <taxon>Truepera</taxon>
    </lineage>
</organism>
<evidence type="ECO:0000259" key="8">
    <source>
        <dbReference type="PROSITE" id="PS50928"/>
    </source>
</evidence>
<keyword evidence="10" id="KW-1185">Reference proteome</keyword>
<evidence type="ECO:0000256" key="3">
    <source>
        <dbReference type="ARBA" id="ARBA00022475"/>
    </source>
</evidence>
<dbReference type="KEGG" id="tra:Trad_2101"/>
<feature type="transmembrane region" description="Helical" evidence="7">
    <location>
        <begin position="94"/>
        <end position="116"/>
    </location>
</feature>
<evidence type="ECO:0000256" key="7">
    <source>
        <dbReference type="RuleBase" id="RU363032"/>
    </source>
</evidence>
<reference evidence="9 10" key="2">
    <citation type="journal article" date="2011" name="Stand. Genomic Sci.">
        <title>Complete genome sequence of Truepera radiovictrix type strain (RQ-24).</title>
        <authorList>
            <person name="Ivanova N."/>
            <person name="Rohde C."/>
            <person name="Munk C."/>
            <person name="Nolan M."/>
            <person name="Lucas S."/>
            <person name="Del Rio T.G."/>
            <person name="Tice H."/>
            <person name="Deshpande S."/>
            <person name="Cheng J.F."/>
            <person name="Tapia R."/>
            <person name="Han C."/>
            <person name="Goodwin L."/>
            <person name="Pitluck S."/>
            <person name="Liolios K."/>
            <person name="Mavromatis K."/>
            <person name="Mikhailova N."/>
            <person name="Pati A."/>
            <person name="Chen A."/>
            <person name="Palaniappan K."/>
            <person name="Land M."/>
            <person name="Hauser L."/>
            <person name="Chang Y.J."/>
            <person name="Jeffries C.D."/>
            <person name="Brambilla E."/>
            <person name="Rohde M."/>
            <person name="Goker M."/>
            <person name="Tindall B.J."/>
            <person name="Woyke T."/>
            <person name="Bristow J."/>
            <person name="Eisen J.A."/>
            <person name="Markowitz V."/>
            <person name="Hugenholtz P."/>
            <person name="Kyrpides N.C."/>
            <person name="Klenk H.P."/>
            <person name="Lapidus A."/>
        </authorList>
    </citation>
    <scope>NUCLEOTIDE SEQUENCE [LARGE SCALE GENOMIC DNA]</scope>
    <source>
        <strain evidence="10">DSM 17093 / CIP 108686 / LMG 22925 / RQ-24</strain>
    </source>
</reference>
<dbReference type="STRING" id="649638.Trad_2101"/>
<dbReference type="CDD" id="cd06261">
    <property type="entry name" value="TM_PBP2"/>
    <property type="match status" value="1"/>
</dbReference>
<dbReference type="GO" id="GO:0005886">
    <property type="term" value="C:plasma membrane"/>
    <property type="evidence" value="ECO:0007669"/>
    <property type="project" value="UniProtKB-SubCell"/>
</dbReference>
<keyword evidence="3" id="KW-1003">Cell membrane</keyword>
<comment type="subcellular location">
    <subcellularLocation>
        <location evidence="1 7">Cell membrane</location>
        <topology evidence="1 7">Multi-pass membrane protein</topology>
    </subcellularLocation>
</comment>
<evidence type="ECO:0000256" key="6">
    <source>
        <dbReference type="ARBA" id="ARBA00023136"/>
    </source>
</evidence>
<keyword evidence="4 7" id="KW-0812">Transmembrane</keyword>
<feature type="transmembrane region" description="Helical" evidence="7">
    <location>
        <begin position="268"/>
        <end position="289"/>
    </location>
</feature>
<feature type="transmembrane region" description="Helical" evidence="7">
    <location>
        <begin position="198"/>
        <end position="218"/>
    </location>
</feature>
<dbReference type="EMBL" id="CP002049">
    <property type="protein sequence ID" value="ADI15215.1"/>
    <property type="molecule type" value="Genomic_DNA"/>
</dbReference>
<dbReference type="InterPro" id="IPR000515">
    <property type="entry name" value="MetI-like"/>
</dbReference>
<sequence>MAGITQRAGAPSPRLPLRVRLDRFQRRYAPYFFVSPFFLLFAVFGLFPILFSIYLSFQAWNPVQGLGSMEFVGLENYVFLVEDPWFWQSLWNTLWIAVVSGLPQHLIAIPLAFALTMGVRRLRNPLTAIYFLPYITSSVAVALVFSTIFGTQFGILNQALAYLATAPWSAPLFGGLAENLPVNWLGRAPNIKPAISILVIWQFFGFNVVLYVAGLTTIAREYYEAAQIDGANILQTFWHIALPLLRPMIFFAVTFTIIGNLQLFDQPFILTGGTGGTGQAGMTVAMYLYRTGFEWLDMGMAAAISWLLFLVIGTLTFVHFYLFGRGGMGEA</sequence>
<evidence type="ECO:0000256" key="4">
    <source>
        <dbReference type="ARBA" id="ARBA00022692"/>
    </source>
</evidence>
<dbReference type="Pfam" id="PF00528">
    <property type="entry name" value="BPD_transp_1"/>
    <property type="match status" value="1"/>
</dbReference>
<dbReference type="SUPFAM" id="SSF161098">
    <property type="entry name" value="MetI-like"/>
    <property type="match status" value="1"/>
</dbReference>
<evidence type="ECO:0000256" key="2">
    <source>
        <dbReference type="ARBA" id="ARBA00022448"/>
    </source>
</evidence>
<dbReference type="PANTHER" id="PTHR30193">
    <property type="entry name" value="ABC TRANSPORTER PERMEASE PROTEIN"/>
    <property type="match status" value="1"/>
</dbReference>
<feature type="domain" description="ABC transmembrane type-1" evidence="8">
    <location>
        <begin position="90"/>
        <end position="319"/>
    </location>
</feature>
<proteinExistence type="inferred from homology"/>
<comment type="similarity">
    <text evidence="7">Belongs to the binding-protein-dependent transport system permease family.</text>
</comment>
<feature type="transmembrane region" description="Helical" evidence="7">
    <location>
        <begin position="128"/>
        <end position="149"/>
    </location>
</feature>
<dbReference type="Gene3D" id="1.10.3720.10">
    <property type="entry name" value="MetI-like"/>
    <property type="match status" value="1"/>
</dbReference>
<evidence type="ECO:0000313" key="10">
    <source>
        <dbReference type="Proteomes" id="UP000000379"/>
    </source>
</evidence>
<dbReference type="eggNOG" id="COG1175">
    <property type="taxonomic scope" value="Bacteria"/>
</dbReference>
<dbReference type="HOGENOM" id="CLU_016047_0_2_0"/>
<feature type="transmembrane region" description="Helical" evidence="7">
    <location>
        <begin position="28"/>
        <end position="57"/>
    </location>
</feature>
<dbReference type="InterPro" id="IPR051393">
    <property type="entry name" value="ABC_transporter_permease"/>
</dbReference>
<dbReference type="PROSITE" id="PS50928">
    <property type="entry name" value="ABC_TM1"/>
    <property type="match status" value="1"/>
</dbReference>
<dbReference type="Proteomes" id="UP000000379">
    <property type="component" value="Chromosome"/>
</dbReference>
<feature type="transmembrane region" description="Helical" evidence="7">
    <location>
        <begin position="301"/>
        <end position="323"/>
    </location>
</feature>
<keyword evidence="5 7" id="KW-1133">Transmembrane helix</keyword>